<evidence type="ECO:0000313" key="2">
    <source>
        <dbReference type="Proteomes" id="UP001056120"/>
    </source>
</evidence>
<comment type="caution">
    <text evidence="1">The sequence shown here is derived from an EMBL/GenBank/DDBJ whole genome shotgun (WGS) entry which is preliminary data.</text>
</comment>
<accession>A0ACB8XZK3</accession>
<dbReference type="Proteomes" id="UP001056120">
    <property type="component" value="Linkage Group LG29"/>
</dbReference>
<dbReference type="EMBL" id="CM042046">
    <property type="protein sequence ID" value="KAI3676861.1"/>
    <property type="molecule type" value="Genomic_DNA"/>
</dbReference>
<keyword evidence="2" id="KW-1185">Reference proteome</keyword>
<reference evidence="1 2" key="2">
    <citation type="journal article" date="2022" name="Mol. Ecol. Resour.">
        <title>The genomes of chicory, endive, great burdock and yacon provide insights into Asteraceae paleo-polyploidization history and plant inulin production.</title>
        <authorList>
            <person name="Fan W."/>
            <person name="Wang S."/>
            <person name="Wang H."/>
            <person name="Wang A."/>
            <person name="Jiang F."/>
            <person name="Liu H."/>
            <person name="Zhao H."/>
            <person name="Xu D."/>
            <person name="Zhang Y."/>
        </authorList>
    </citation>
    <scope>NUCLEOTIDE SEQUENCE [LARGE SCALE GENOMIC DNA]</scope>
    <source>
        <strain evidence="2">cv. Yunnan</strain>
        <tissue evidence="1">Leaves</tissue>
    </source>
</reference>
<reference evidence="2" key="1">
    <citation type="journal article" date="2022" name="Mol. Ecol. Resour.">
        <title>The genomes of chicory, endive, great burdock and yacon provide insights into Asteraceae palaeo-polyploidization history and plant inulin production.</title>
        <authorList>
            <person name="Fan W."/>
            <person name="Wang S."/>
            <person name="Wang H."/>
            <person name="Wang A."/>
            <person name="Jiang F."/>
            <person name="Liu H."/>
            <person name="Zhao H."/>
            <person name="Xu D."/>
            <person name="Zhang Y."/>
        </authorList>
    </citation>
    <scope>NUCLEOTIDE SEQUENCE [LARGE SCALE GENOMIC DNA]</scope>
    <source>
        <strain evidence="2">cv. Yunnan</strain>
    </source>
</reference>
<sequence>MEDAKNKENEKLQSTIKEMEVQLADMEESKNKESEKLQSALKEMEVQLADLEEANNEVKAKLQSTIKEMEIELADLEESKKKETAELQSAIKEMEIQMADMEETKNTENAKLQSAIEEKEVQFQETKELLEATKREMEQVRVADNEKIETLATDNEKLKDTVNSLELEINETQKKYEETSKLSEDRLKESMDAEAKIIDLKIDMQSLQEKIADMEAEDQILRQKEHQSGTPSKKFDSNLTQSTIGKERELVDTVMKAATQDLGFSQGKPVATYVIYKSLLHSKAFEPDITTIFDRIIQMMGSAIEKSEEIKHMAYWLSVTSTLLFLIQKTLSPSPPKPQQPTSLFGRMTQGFRSASIISIVCHVEVKYPALLFKKQLAAYVEKLYGFIRNNLKKDLSQLLCSCIQAPTISDGKSFPIDHWENIIECLNGLLNTLKEYNVPLVIIQKLFSQVFTFIDVQLFNSHNRGSSSDELNLVRQAVGFLVVKEKSKISYDEFTTKLCPVLSIQQLYRLCTLYTNDNGDTHSVASQVISKLKVLMSEDSNDPDSDSYLLDDTSGMAFPVDEIAKSINEKDFSNIKPTSELLEKPEFQFLLE</sequence>
<protein>
    <submittedName>
        <fullName evidence="1">Uncharacterized protein</fullName>
    </submittedName>
</protein>
<proteinExistence type="predicted"/>
<evidence type="ECO:0000313" key="1">
    <source>
        <dbReference type="EMBL" id="KAI3676861.1"/>
    </source>
</evidence>
<gene>
    <name evidence="1" type="ORF">L1987_86475</name>
</gene>
<name>A0ACB8XZK3_9ASTR</name>
<organism evidence="1 2">
    <name type="scientific">Smallanthus sonchifolius</name>
    <dbReference type="NCBI Taxonomy" id="185202"/>
    <lineage>
        <taxon>Eukaryota</taxon>
        <taxon>Viridiplantae</taxon>
        <taxon>Streptophyta</taxon>
        <taxon>Embryophyta</taxon>
        <taxon>Tracheophyta</taxon>
        <taxon>Spermatophyta</taxon>
        <taxon>Magnoliopsida</taxon>
        <taxon>eudicotyledons</taxon>
        <taxon>Gunneridae</taxon>
        <taxon>Pentapetalae</taxon>
        <taxon>asterids</taxon>
        <taxon>campanulids</taxon>
        <taxon>Asterales</taxon>
        <taxon>Asteraceae</taxon>
        <taxon>Asteroideae</taxon>
        <taxon>Heliantheae alliance</taxon>
        <taxon>Millerieae</taxon>
        <taxon>Smallanthus</taxon>
    </lineage>
</organism>